<dbReference type="Proteomes" id="UP001595840">
    <property type="component" value="Unassembled WGS sequence"/>
</dbReference>
<evidence type="ECO:0000313" key="6">
    <source>
        <dbReference type="EMBL" id="MFC4364403.1"/>
    </source>
</evidence>
<keyword evidence="4" id="KW-1133">Transmembrane helix</keyword>
<keyword evidence="7" id="KW-1185">Reference proteome</keyword>
<gene>
    <name evidence="6" type="ORF">ACFOX3_18995</name>
</gene>
<feature type="transmembrane region" description="Helical" evidence="4">
    <location>
        <begin position="299"/>
        <end position="329"/>
    </location>
</feature>
<accession>A0ABV8V9P5</accession>
<dbReference type="RefSeq" id="WP_290260805.1">
    <property type="nucleotide sequence ID" value="NZ_JAUFQG010000004.1"/>
</dbReference>
<reference evidence="7" key="1">
    <citation type="journal article" date="2019" name="Int. J. Syst. Evol. Microbiol.">
        <title>The Global Catalogue of Microorganisms (GCM) 10K type strain sequencing project: providing services to taxonomists for standard genome sequencing and annotation.</title>
        <authorList>
            <consortium name="The Broad Institute Genomics Platform"/>
            <consortium name="The Broad Institute Genome Sequencing Center for Infectious Disease"/>
            <person name="Wu L."/>
            <person name="Ma J."/>
        </authorList>
    </citation>
    <scope>NUCLEOTIDE SEQUENCE [LARGE SCALE GENOMIC DNA]</scope>
    <source>
        <strain evidence="7">CECT 8570</strain>
    </source>
</reference>
<keyword evidence="2 6" id="KW-0328">Glycosyltransferase</keyword>
<keyword evidence="3 6" id="KW-0808">Transferase</keyword>
<feature type="domain" description="Glycosyltransferase 2-like" evidence="5">
    <location>
        <begin position="50"/>
        <end position="159"/>
    </location>
</feature>
<comment type="caution">
    <text evidence="6">The sequence shown here is derived from an EMBL/GenBank/DDBJ whole genome shotgun (WGS) entry which is preliminary data.</text>
</comment>
<dbReference type="InterPro" id="IPR029044">
    <property type="entry name" value="Nucleotide-diphossugar_trans"/>
</dbReference>
<dbReference type="GO" id="GO:0016757">
    <property type="term" value="F:glycosyltransferase activity"/>
    <property type="evidence" value="ECO:0007669"/>
    <property type="project" value="UniProtKB-KW"/>
</dbReference>
<feature type="transmembrane region" description="Helical" evidence="4">
    <location>
        <begin position="6"/>
        <end position="24"/>
    </location>
</feature>
<dbReference type="SUPFAM" id="SSF53448">
    <property type="entry name" value="Nucleotide-diphospho-sugar transferases"/>
    <property type="match status" value="1"/>
</dbReference>
<sequence>MVKVCFWVLAIASVYSYLLYPLVLKSRELVVGRKRQGEEQGDSSLIHMTLIVTAYNEERRIREKIENTLAIDFAADRLELIVASDCSDDATDAIVAEYSDRGVRLVRASERLGKENAQLAAILEAKGDVLVFSDVATHIPNDALLKLEHYFADPEIGAVSSEDRFVSKDGVVAGEGAYVKYEMWLRALESRLSGLVGLSGSFFAARKSVCADWDIHSPSDFNTALNTVKSGLRAVSAPDVLGFYQDLQDPAKEYQRKVRTVLRGMTGLSRHSEVMNPSTFGFFAVQVISHKLMRWLTPWFLVAFFITSAALATTGLLFALVFLAQIGFYGVAMAAQFAPDLRRSGVVRLIYFFVQVHVALMDASVKFFTGKRMTTWKPSAR</sequence>
<name>A0ABV8V9P5_9GAMM</name>
<keyword evidence="4" id="KW-0472">Membrane</keyword>
<dbReference type="PANTHER" id="PTHR43630">
    <property type="entry name" value="POLY-BETA-1,6-N-ACETYL-D-GLUCOSAMINE SYNTHASE"/>
    <property type="match status" value="1"/>
</dbReference>
<evidence type="ECO:0000256" key="2">
    <source>
        <dbReference type="ARBA" id="ARBA00022676"/>
    </source>
</evidence>
<keyword evidence="4" id="KW-0812">Transmembrane</keyword>
<dbReference type="CDD" id="cd06439">
    <property type="entry name" value="CESA_like_1"/>
    <property type="match status" value="1"/>
</dbReference>
<evidence type="ECO:0000313" key="7">
    <source>
        <dbReference type="Proteomes" id="UP001595840"/>
    </source>
</evidence>
<evidence type="ECO:0000256" key="3">
    <source>
        <dbReference type="ARBA" id="ARBA00022679"/>
    </source>
</evidence>
<dbReference type="Gene3D" id="3.90.550.10">
    <property type="entry name" value="Spore Coat Polysaccharide Biosynthesis Protein SpsA, Chain A"/>
    <property type="match status" value="1"/>
</dbReference>
<dbReference type="Pfam" id="PF00535">
    <property type="entry name" value="Glycos_transf_2"/>
    <property type="match status" value="1"/>
</dbReference>
<protein>
    <submittedName>
        <fullName evidence="6">Glycosyltransferase family 2 protein</fullName>
        <ecNumber evidence="6">2.4.-.-</ecNumber>
    </submittedName>
</protein>
<organism evidence="6 7">
    <name type="scientific">Simiduia curdlanivorans</name>
    <dbReference type="NCBI Taxonomy" id="1492769"/>
    <lineage>
        <taxon>Bacteria</taxon>
        <taxon>Pseudomonadati</taxon>
        <taxon>Pseudomonadota</taxon>
        <taxon>Gammaproteobacteria</taxon>
        <taxon>Cellvibrionales</taxon>
        <taxon>Cellvibrionaceae</taxon>
        <taxon>Simiduia</taxon>
    </lineage>
</organism>
<feature type="transmembrane region" description="Helical" evidence="4">
    <location>
        <begin position="349"/>
        <end position="369"/>
    </location>
</feature>
<evidence type="ECO:0000256" key="4">
    <source>
        <dbReference type="SAM" id="Phobius"/>
    </source>
</evidence>
<dbReference type="InterPro" id="IPR001173">
    <property type="entry name" value="Glyco_trans_2-like"/>
</dbReference>
<dbReference type="EMBL" id="JBHSCX010000025">
    <property type="protein sequence ID" value="MFC4364403.1"/>
    <property type="molecule type" value="Genomic_DNA"/>
</dbReference>
<dbReference type="EC" id="2.4.-.-" evidence="6"/>
<comment type="similarity">
    <text evidence="1">Belongs to the glycosyltransferase 2 family.</text>
</comment>
<dbReference type="PANTHER" id="PTHR43630:SF1">
    <property type="entry name" value="POLY-BETA-1,6-N-ACETYL-D-GLUCOSAMINE SYNTHASE"/>
    <property type="match status" value="1"/>
</dbReference>
<evidence type="ECO:0000259" key="5">
    <source>
        <dbReference type="Pfam" id="PF00535"/>
    </source>
</evidence>
<proteinExistence type="inferred from homology"/>
<evidence type="ECO:0000256" key="1">
    <source>
        <dbReference type="ARBA" id="ARBA00006739"/>
    </source>
</evidence>